<name>A0A163CJS8_9FLAO</name>
<dbReference type="EMBL" id="LQRT01000002">
    <property type="protein sequence ID" value="KZS42491.1"/>
    <property type="molecule type" value="Genomic_DNA"/>
</dbReference>
<dbReference type="AlphaFoldDB" id="A0A163CJS8"/>
<feature type="transmembrane region" description="Helical" evidence="1">
    <location>
        <begin position="58"/>
        <end position="77"/>
    </location>
</feature>
<evidence type="ECO:0008006" key="4">
    <source>
        <dbReference type="Google" id="ProtNLM"/>
    </source>
</evidence>
<comment type="caution">
    <text evidence="2">The sequence shown here is derived from an EMBL/GenBank/DDBJ whole genome shotgun (WGS) entry which is preliminary data.</text>
</comment>
<dbReference type="OrthoDB" id="9790326at2"/>
<reference evidence="2 3" key="1">
    <citation type="submission" date="2016-01" db="EMBL/GenBank/DDBJ databases">
        <title>The draft genome sequence of Aquimarina sp. RZW4-3-2.</title>
        <authorList>
            <person name="Wang Y."/>
        </authorList>
    </citation>
    <scope>NUCLEOTIDE SEQUENCE [LARGE SCALE GENOMIC DNA]</scope>
    <source>
        <strain evidence="2 3">RZW4-3-2</strain>
    </source>
</reference>
<organism evidence="2 3">
    <name type="scientific">Aquimarina aggregata</name>
    <dbReference type="NCBI Taxonomy" id="1642818"/>
    <lineage>
        <taxon>Bacteria</taxon>
        <taxon>Pseudomonadati</taxon>
        <taxon>Bacteroidota</taxon>
        <taxon>Flavobacteriia</taxon>
        <taxon>Flavobacteriales</taxon>
        <taxon>Flavobacteriaceae</taxon>
        <taxon>Aquimarina</taxon>
    </lineage>
</organism>
<dbReference type="Proteomes" id="UP000076715">
    <property type="component" value="Unassembled WGS sequence"/>
</dbReference>
<evidence type="ECO:0000256" key="1">
    <source>
        <dbReference type="SAM" id="Phobius"/>
    </source>
</evidence>
<keyword evidence="3" id="KW-1185">Reference proteome</keyword>
<keyword evidence="1" id="KW-0472">Membrane</keyword>
<proteinExistence type="predicted"/>
<sequence>MIGKGTKLYSILRMKCPRCHEGDFFEGHPYNLSTMGKVKSHCPKCDVKYSIEPSFYQGSYYVVYSLGVALFIGIWVLKAILFPEAGPGILLLSIFGSLVLLSPLLYALSKIIWANLFFTYEKEITNKKIVNSQND</sequence>
<evidence type="ECO:0000313" key="2">
    <source>
        <dbReference type="EMBL" id="KZS42491.1"/>
    </source>
</evidence>
<dbReference type="STRING" id="1642818.AWE51_03345"/>
<feature type="transmembrane region" description="Helical" evidence="1">
    <location>
        <begin position="89"/>
        <end position="108"/>
    </location>
</feature>
<protein>
    <recommendedName>
        <fullName evidence="4">DUF983 domain-containing protein</fullName>
    </recommendedName>
</protein>
<keyword evidence="1" id="KW-1133">Transmembrane helix</keyword>
<keyword evidence="1" id="KW-0812">Transmembrane</keyword>
<gene>
    <name evidence="2" type="ORF">AWE51_03345</name>
</gene>
<accession>A0A163CJS8</accession>
<evidence type="ECO:0000313" key="3">
    <source>
        <dbReference type="Proteomes" id="UP000076715"/>
    </source>
</evidence>
<dbReference type="RefSeq" id="WP_066310318.1">
    <property type="nucleotide sequence ID" value="NZ_CANLSS010000001.1"/>
</dbReference>